<evidence type="ECO:0000256" key="1">
    <source>
        <dbReference type="SAM" id="MobiDB-lite"/>
    </source>
</evidence>
<protein>
    <submittedName>
        <fullName evidence="2">Uncharacterized protein</fullName>
    </submittedName>
</protein>
<keyword evidence="3" id="KW-1185">Reference proteome</keyword>
<feature type="compositionally biased region" description="Basic and acidic residues" evidence="1">
    <location>
        <begin position="1"/>
        <end position="23"/>
    </location>
</feature>
<dbReference type="AlphaFoldDB" id="A0A412QC49"/>
<gene>
    <name evidence="2" type="ORF">DWX03_12040</name>
</gene>
<dbReference type="RefSeq" id="WP_117835777.1">
    <property type="nucleotide sequence ID" value="NZ_QRXJ01000016.1"/>
</dbReference>
<organism evidence="2 3">
    <name type="scientific">Coprococcus comes</name>
    <dbReference type="NCBI Taxonomy" id="410072"/>
    <lineage>
        <taxon>Bacteria</taxon>
        <taxon>Bacillati</taxon>
        <taxon>Bacillota</taxon>
        <taxon>Clostridia</taxon>
        <taxon>Lachnospirales</taxon>
        <taxon>Lachnospiraceae</taxon>
        <taxon>Coprococcus</taxon>
    </lineage>
</organism>
<evidence type="ECO:0000313" key="3">
    <source>
        <dbReference type="Proteomes" id="UP000283360"/>
    </source>
</evidence>
<feature type="region of interest" description="Disordered" evidence="1">
    <location>
        <begin position="100"/>
        <end position="163"/>
    </location>
</feature>
<reference evidence="2 3" key="1">
    <citation type="submission" date="2018-08" db="EMBL/GenBank/DDBJ databases">
        <title>A genome reference for cultivated species of the human gut microbiota.</title>
        <authorList>
            <person name="Zou Y."/>
            <person name="Xue W."/>
            <person name="Luo G."/>
        </authorList>
    </citation>
    <scope>NUCLEOTIDE SEQUENCE [LARGE SCALE GENOMIC DNA]</scope>
    <source>
        <strain evidence="2 3">AF18-12LB</strain>
    </source>
</reference>
<accession>A0A412QC49</accession>
<dbReference type="EMBL" id="QRXJ01000016">
    <property type="protein sequence ID" value="RGT88480.1"/>
    <property type="molecule type" value="Genomic_DNA"/>
</dbReference>
<name>A0A412QC49_9FIRM</name>
<dbReference type="Proteomes" id="UP000283360">
    <property type="component" value="Unassembled WGS sequence"/>
</dbReference>
<feature type="compositionally biased region" description="Basic and acidic residues" evidence="1">
    <location>
        <begin position="108"/>
        <end position="133"/>
    </location>
</feature>
<comment type="caution">
    <text evidence="2">The sequence shown here is derived from an EMBL/GenBank/DDBJ whole genome shotgun (WGS) entry which is preliminary data.</text>
</comment>
<sequence>MAGYENIRDANDNRTPEERRELAKIAGQASGKARRRKADFRKTLNLLLTAEIDNEEWKPVLESLGVECTLESALLMAQIKEAMAGNTKAAYFVAQYAGQNAQTAADDAEQKRRTERMAADTEKIRRSSGHGEHEDEGVEIINDAPEETGPDIGDHNSEVSADI</sequence>
<feature type="compositionally biased region" description="Acidic residues" evidence="1">
    <location>
        <begin position="134"/>
        <end position="149"/>
    </location>
</feature>
<feature type="region of interest" description="Disordered" evidence="1">
    <location>
        <begin position="1"/>
        <end position="35"/>
    </location>
</feature>
<evidence type="ECO:0000313" key="2">
    <source>
        <dbReference type="EMBL" id="RGT88480.1"/>
    </source>
</evidence>
<proteinExistence type="predicted"/>